<dbReference type="AlphaFoldDB" id="A0A0K8QJZ0"/>
<dbReference type="GO" id="GO:0005524">
    <property type="term" value="F:ATP binding"/>
    <property type="evidence" value="ECO:0007669"/>
    <property type="project" value="InterPro"/>
</dbReference>
<dbReference type="SUPFAM" id="SSF52540">
    <property type="entry name" value="P-loop containing nucleoside triphosphate hydrolases"/>
    <property type="match status" value="2"/>
</dbReference>
<keyword evidence="2 7" id="KW-0547">Nucleotide-binding</keyword>
<keyword evidence="2 7" id="KW-0067">ATP-binding</keyword>
<keyword evidence="1" id="KW-0378">Hydrolase</keyword>
<feature type="domain" description="Helicase ATP-binding" evidence="4">
    <location>
        <begin position="557"/>
        <end position="717"/>
    </location>
</feature>
<evidence type="ECO:0000313" key="7">
    <source>
        <dbReference type="EMBL" id="GAP64807.1"/>
    </source>
</evidence>
<dbReference type="Proteomes" id="UP000253740">
    <property type="component" value="Unassembled WGS sequence"/>
</dbReference>
<dbReference type="PROSITE" id="PS51192">
    <property type="entry name" value="HELICASE_ATP_BIND_1"/>
    <property type="match status" value="1"/>
</dbReference>
<gene>
    <name evidence="6" type="ORF">MBSD_1641</name>
    <name evidence="7" type="ORF">MBSD_n0089</name>
</gene>
<accession>A0A0K8QJZ0</accession>
<dbReference type="InterPro" id="IPR038718">
    <property type="entry name" value="SNF2-like_sf"/>
</dbReference>
<reference evidence="7" key="2">
    <citation type="submission" date="2015-08" db="EMBL/GenBank/DDBJ databases">
        <title>Complete DNA Sequence of Pseudomonas syringae pv. actinidiae, the Causal Agent of Kiwifruit Canker Disease.</title>
        <authorList>
            <person name="Rikkerink E.H.A."/>
            <person name="Fineran P.C."/>
        </authorList>
    </citation>
    <scope>NUCLEOTIDE SEQUENCE</scope>
    <source>
        <strain evidence="7">SkMP5</strain>
    </source>
</reference>
<feature type="region of interest" description="Disordered" evidence="3">
    <location>
        <begin position="1"/>
        <end position="23"/>
    </location>
</feature>
<dbReference type="Gene3D" id="3.40.50.10810">
    <property type="entry name" value="Tandem AAA-ATPase domain"/>
    <property type="match status" value="1"/>
</dbReference>
<dbReference type="RefSeq" id="WP_062534033.1">
    <property type="nucleotide sequence ID" value="NZ_DF970134.1"/>
</dbReference>
<organism evidence="7">
    <name type="scientific">Mizugakiibacter sediminis</name>
    <dbReference type="NCBI Taxonomy" id="1475481"/>
    <lineage>
        <taxon>Bacteria</taxon>
        <taxon>Pseudomonadati</taxon>
        <taxon>Pseudomonadota</taxon>
        <taxon>Gammaproteobacteria</taxon>
        <taxon>Lysobacterales</taxon>
        <taxon>Rhodanobacteraceae</taxon>
        <taxon>Mizugakiibacter</taxon>
    </lineage>
</organism>
<name>A0A0K8QJZ0_9GAMM</name>
<dbReference type="EMBL" id="DF952379">
    <property type="protein sequence ID" value="GAN45101.1"/>
    <property type="molecule type" value="Genomic_DNA"/>
</dbReference>
<dbReference type="Pfam" id="PF00271">
    <property type="entry name" value="Helicase_C"/>
    <property type="match status" value="1"/>
</dbReference>
<reference evidence="6" key="1">
    <citation type="submission" date="2015-03" db="EMBL/GenBank/DDBJ databases">
        <title>Draft genome sequence of Mizugakiibacter sediminis skMP5.</title>
        <authorList>
            <person name="Watanabe T."/>
            <person name="Kojima H."/>
            <person name="Fukui M."/>
        </authorList>
    </citation>
    <scope>NUCLEOTIDE SEQUENCE</scope>
    <source>
        <strain evidence="6">SkMP5</strain>
    </source>
</reference>
<evidence type="ECO:0000313" key="8">
    <source>
        <dbReference type="Proteomes" id="UP000253740"/>
    </source>
</evidence>
<dbReference type="GO" id="GO:0004386">
    <property type="term" value="F:helicase activity"/>
    <property type="evidence" value="ECO:0007669"/>
    <property type="project" value="UniProtKB-KW"/>
</dbReference>
<dbReference type="PROSITE" id="PS51194">
    <property type="entry name" value="HELICASE_CTER"/>
    <property type="match status" value="1"/>
</dbReference>
<dbReference type="GO" id="GO:0016787">
    <property type="term" value="F:hydrolase activity"/>
    <property type="evidence" value="ECO:0007669"/>
    <property type="project" value="UniProtKB-KW"/>
</dbReference>
<feature type="compositionally biased region" description="Basic and acidic residues" evidence="3">
    <location>
        <begin position="9"/>
        <end position="22"/>
    </location>
</feature>
<evidence type="ECO:0000313" key="6">
    <source>
        <dbReference type="EMBL" id="GAN45101.1"/>
    </source>
</evidence>
<keyword evidence="2 7" id="KW-0347">Helicase</keyword>
<dbReference type="EMBL" id="DF970134">
    <property type="protein sequence ID" value="GAP64807.1"/>
    <property type="molecule type" value="Genomic_DNA"/>
</dbReference>
<proteinExistence type="predicted"/>
<dbReference type="InterPro" id="IPR027417">
    <property type="entry name" value="P-loop_NTPase"/>
</dbReference>
<dbReference type="InterPro" id="IPR014001">
    <property type="entry name" value="Helicase_ATP-bd"/>
</dbReference>
<evidence type="ECO:0000259" key="5">
    <source>
        <dbReference type="PROSITE" id="PS51194"/>
    </source>
</evidence>
<evidence type="ECO:0000256" key="2">
    <source>
        <dbReference type="ARBA" id="ARBA00022806"/>
    </source>
</evidence>
<dbReference type="HOGENOM" id="CLU_000315_21_0_6"/>
<keyword evidence="8" id="KW-1185">Reference proteome</keyword>
<dbReference type="SMART" id="SM00490">
    <property type="entry name" value="HELICc"/>
    <property type="match status" value="1"/>
</dbReference>
<dbReference type="InterPro" id="IPR001650">
    <property type="entry name" value="Helicase_C-like"/>
</dbReference>
<dbReference type="InterPro" id="IPR000330">
    <property type="entry name" value="SNF2_N"/>
</dbReference>
<dbReference type="PANTHER" id="PTHR10799">
    <property type="entry name" value="SNF2/RAD54 HELICASE FAMILY"/>
    <property type="match status" value="1"/>
</dbReference>
<dbReference type="OrthoDB" id="9760715at2"/>
<dbReference type="InterPro" id="IPR049730">
    <property type="entry name" value="SNF2/RAD54-like_C"/>
</dbReference>
<dbReference type="STRING" id="1475481.GCA_000953855_00090"/>
<dbReference type="CDD" id="cd18012">
    <property type="entry name" value="DEXQc_arch_SWI2_SNF2"/>
    <property type="match status" value="1"/>
</dbReference>
<sequence length="1007" mass="110955">MPQPTQQPKDGRHETRSGDGEVRLPTAWQRLLEGRTTDAAPHEAQTLGFFLDLAQDESSPAAHVEVAPVLLQALPEGRIGRAVPLDGRRLAQAGLKPVEQRLAASVLGLPQTQRKGRSYARLTGAVADALLLEILDVAPCFLGGVAGLRLARGRARPLRWHWETLRDGHQRLLPQLDHGARLIRVDALWFLDPERAELGPLDGPAEEAALLDAPPLAPEHSEPLRAALIGSALEGRVPPPRVFAAPQRADLKPKPVLTLHALTRHARLAAGTPPLAYARLAFDYGGERLPGRGGEALVRRVRDNKLVEITRRRAEELAAMERLEAKGLAPAVDCEGLPWDLADTLPEDAWLFPGRGYAGALEVNTPARWLALRPKLEQDGFSLDYASSFPFEVLEGPPRWYGVAEPDEDGHAFQLEIGIEIEGRRVNMLPAVAQALAEHQIALTPTANEPEDAVWYAPVDERRRVPVRLKVLRGLLAPLAEYLERPREKLHLPRVQAGRLEEFAEALPKSGTLEAPPALAGFAQRLREAAAHASDAVPAELQAELRPYQREGLRWLNALAEAGLGGVLADDMGLGKTVQLLAHLLALKAAGGLKRPALIVAPTSLIPNWEGEAARFAPSLRVLTLHGPDRAQTFARLGECDVVLTSYALLPRDLAALKPQRFALVVLDEAQQVKNPRTQARRAVLALKAERRVCLTGTPLENHLGELWSQLDLVVPALLGDEGTFRRHYRQPIERYGDAECQARLNRRIAPFILRRTKTQVATELPPKTEIARTVTLEGRQRELYDSLRLTLAEELREVIAQRGLEQSGIVVLDALLKLRQVCCDPRLVKLEAARGVRESAKMELLMDMLPALVAEGRRVLLFSQFTEMLGLIARELDRRHIRYVTLTGETRDRAEPVRRFQEGEVPLFLLSLKAGGVGLNLTAADTVIHYDPWWNPAAEAQASDRAHRIGQDKPVFVYRLICAGTVEERIEALKARKAELAEAVLAGGGTRDRLAFDEADLEALFA</sequence>
<dbReference type="SMART" id="SM00487">
    <property type="entry name" value="DEXDc"/>
    <property type="match status" value="1"/>
</dbReference>
<evidence type="ECO:0000256" key="3">
    <source>
        <dbReference type="SAM" id="MobiDB-lite"/>
    </source>
</evidence>
<dbReference type="CDD" id="cd18793">
    <property type="entry name" value="SF2_C_SNF"/>
    <property type="match status" value="1"/>
</dbReference>
<dbReference type="Gene3D" id="3.40.50.300">
    <property type="entry name" value="P-loop containing nucleotide triphosphate hydrolases"/>
    <property type="match status" value="1"/>
</dbReference>
<dbReference type="Pfam" id="PF00176">
    <property type="entry name" value="SNF2-rel_dom"/>
    <property type="match status" value="1"/>
</dbReference>
<evidence type="ECO:0000256" key="1">
    <source>
        <dbReference type="ARBA" id="ARBA00022801"/>
    </source>
</evidence>
<evidence type="ECO:0000259" key="4">
    <source>
        <dbReference type="PROSITE" id="PS51192"/>
    </source>
</evidence>
<protein>
    <submittedName>
        <fullName evidence="7">DNA/RNA helicase, superfamily II, SNF2 family</fullName>
    </submittedName>
    <submittedName>
        <fullName evidence="6">Helicase SNF2</fullName>
    </submittedName>
</protein>
<feature type="domain" description="Helicase C-terminal" evidence="5">
    <location>
        <begin position="845"/>
        <end position="1003"/>
    </location>
</feature>